<gene>
    <name evidence="1" type="ORF">NSCI0253_LOCUS35348</name>
</gene>
<dbReference type="EMBL" id="HBFQ01049546">
    <property type="protein sequence ID" value="CAD8860993.1"/>
    <property type="molecule type" value="Transcribed_RNA"/>
</dbReference>
<organism evidence="1">
    <name type="scientific">Noctiluca scintillans</name>
    <name type="common">Sea sparkle</name>
    <name type="synonym">Red tide dinoflagellate</name>
    <dbReference type="NCBI Taxonomy" id="2966"/>
    <lineage>
        <taxon>Eukaryota</taxon>
        <taxon>Sar</taxon>
        <taxon>Alveolata</taxon>
        <taxon>Dinophyceae</taxon>
        <taxon>Noctilucales</taxon>
        <taxon>Noctilucaceae</taxon>
        <taxon>Noctiluca</taxon>
    </lineage>
</organism>
<sequence>MGSTCCGQALSSLPGIPSETDVLDNLPMAEERLWKMAFLRLDPENTGMIATGYSLLRSYLSDATTLGSDLDVLERVLVVRSRNGFLDYGTFVHILKEFTFDDTDAIMLFQSLASGEEQIESTHVRSGLLGIGQTRLGATGFSADLWDSVLNVVMQDADFMVDMENWVGLCKTFARYVRALKQQRQPVL</sequence>
<reference evidence="1" key="1">
    <citation type="submission" date="2021-01" db="EMBL/GenBank/DDBJ databases">
        <authorList>
            <person name="Corre E."/>
            <person name="Pelletier E."/>
            <person name="Niang G."/>
            <person name="Scheremetjew M."/>
            <person name="Finn R."/>
            <person name="Kale V."/>
            <person name="Holt S."/>
            <person name="Cochrane G."/>
            <person name="Meng A."/>
            <person name="Brown T."/>
            <person name="Cohen L."/>
        </authorList>
    </citation>
    <scope>NUCLEOTIDE SEQUENCE</scope>
</reference>
<accession>A0A7S1FEH5</accession>
<proteinExistence type="predicted"/>
<evidence type="ECO:0000313" key="1">
    <source>
        <dbReference type="EMBL" id="CAD8860993.1"/>
    </source>
</evidence>
<dbReference type="AlphaFoldDB" id="A0A7S1FEH5"/>
<protein>
    <submittedName>
        <fullName evidence="1">Uncharacterized protein</fullName>
    </submittedName>
</protein>
<name>A0A7S1FEH5_NOCSC</name>